<accession>A0A179SU52</accession>
<dbReference type="RefSeq" id="WP_066336254.1">
    <property type="nucleotide sequence ID" value="NZ_LWSG01000034.1"/>
</dbReference>
<dbReference type="InterPro" id="IPR010773">
    <property type="entry name" value="Mycophage_PG1_Gp7"/>
</dbReference>
<feature type="transmembrane region" description="Helical" evidence="1">
    <location>
        <begin position="94"/>
        <end position="116"/>
    </location>
</feature>
<feature type="transmembrane region" description="Helical" evidence="1">
    <location>
        <begin position="6"/>
        <end position="23"/>
    </location>
</feature>
<evidence type="ECO:0000313" key="3">
    <source>
        <dbReference type="Proteomes" id="UP000078534"/>
    </source>
</evidence>
<keyword evidence="3" id="KW-1185">Reference proteome</keyword>
<dbReference type="AlphaFoldDB" id="A0A179SU52"/>
<feature type="transmembrane region" description="Helical" evidence="1">
    <location>
        <begin position="62"/>
        <end position="88"/>
    </location>
</feature>
<keyword evidence="1" id="KW-1133">Transmembrane helix</keyword>
<dbReference type="Pfam" id="PF07098">
    <property type="entry name" value="DUF1360"/>
    <property type="match status" value="1"/>
</dbReference>
<dbReference type="STRING" id="152268.A6K24_06900"/>
<gene>
    <name evidence="2" type="ORF">A6K24_06900</name>
</gene>
<dbReference type="OrthoDB" id="4722315at2"/>
<name>A0A179SU52_9BACI</name>
<organism evidence="2 3">
    <name type="scientific">Metabacillus litoralis</name>
    <dbReference type="NCBI Taxonomy" id="152268"/>
    <lineage>
        <taxon>Bacteria</taxon>
        <taxon>Bacillati</taxon>
        <taxon>Bacillota</taxon>
        <taxon>Bacilli</taxon>
        <taxon>Bacillales</taxon>
        <taxon>Bacillaceae</taxon>
        <taxon>Metabacillus</taxon>
    </lineage>
</organism>
<sequence>MLATWLQLIIFAFASFRLTRLLVFDKITEFIRRPFHKEIEEIGDDGAVEVFIEMKGSGLRAWIGELLSCYWCTGVWCSAFLYGIWIFWPQGAEPILIILAIAGVAGLIETLVMKFID</sequence>
<keyword evidence="1" id="KW-0472">Membrane</keyword>
<evidence type="ECO:0000256" key="1">
    <source>
        <dbReference type="SAM" id="Phobius"/>
    </source>
</evidence>
<dbReference type="EMBL" id="LWSG01000034">
    <property type="protein sequence ID" value="OAS83833.1"/>
    <property type="molecule type" value="Genomic_DNA"/>
</dbReference>
<protein>
    <submittedName>
        <fullName evidence="2">Sporulation protein</fullName>
    </submittedName>
</protein>
<comment type="caution">
    <text evidence="2">The sequence shown here is derived from an EMBL/GenBank/DDBJ whole genome shotgun (WGS) entry which is preliminary data.</text>
</comment>
<dbReference type="Proteomes" id="UP000078534">
    <property type="component" value="Unassembled WGS sequence"/>
</dbReference>
<keyword evidence="1" id="KW-0812">Transmembrane</keyword>
<reference evidence="3" key="1">
    <citation type="submission" date="2016-04" db="EMBL/GenBank/DDBJ databases">
        <authorList>
            <person name="Lyu Z."/>
            <person name="Lyu W."/>
        </authorList>
    </citation>
    <scope>NUCLEOTIDE SEQUENCE [LARGE SCALE GENOMIC DNA]</scope>
    <source>
        <strain evidence="3">C44</strain>
    </source>
</reference>
<evidence type="ECO:0000313" key="2">
    <source>
        <dbReference type="EMBL" id="OAS83833.1"/>
    </source>
</evidence>
<proteinExistence type="predicted"/>